<reference evidence="1 2" key="1">
    <citation type="journal article" date="2022" name="Nat. Ecol. Evol.">
        <title>A masculinizing supergene underlies an exaggerated male reproductive morph in a spider.</title>
        <authorList>
            <person name="Hendrickx F."/>
            <person name="De Corte Z."/>
            <person name="Sonet G."/>
            <person name="Van Belleghem S.M."/>
            <person name="Kostlbacher S."/>
            <person name="Vangestel C."/>
        </authorList>
    </citation>
    <scope>NUCLEOTIDE SEQUENCE [LARGE SCALE GENOMIC DNA]</scope>
    <source>
        <strain evidence="1">W744_W776</strain>
    </source>
</reference>
<evidence type="ECO:0000313" key="2">
    <source>
        <dbReference type="Proteomes" id="UP000827092"/>
    </source>
</evidence>
<dbReference type="EMBL" id="JAFNEN010000204">
    <property type="protein sequence ID" value="KAG8189776.1"/>
    <property type="molecule type" value="Genomic_DNA"/>
</dbReference>
<comment type="caution">
    <text evidence="1">The sequence shown here is derived from an EMBL/GenBank/DDBJ whole genome shotgun (WGS) entry which is preliminary data.</text>
</comment>
<sequence>MDSLVGRVQNLENRIEGWFSDRVSGEANRERYVGQRNTSFRSTARCRDCNNFGHQSCGRRRCSNCNGVSHSRETCWILYPELRTVNRESRSLGIEQTRTSHG</sequence>
<accession>A0AAV6V1M3</accession>
<keyword evidence="2" id="KW-1185">Reference proteome</keyword>
<evidence type="ECO:0000313" key="1">
    <source>
        <dbReference type="EMBL" id="KAG8189776.1"/>
    </source>
</evidence>
<dbReference type="AlphaFoldDB" id="A0AAV6V1M3"/>
<organism evidence="1 2">
    <name type="scientific">Oedothorax gibbosus</name>
    <dbReference type="NCBI Taxonomy" id="931172"/>
    <lineage>
        <taxon>Eukaryota</taxon>
        <taxon>Metazoa</taxon>
        <taxon>Ecdysozoa</taxon>
        <taxon>Arthropoda</taxon>
        <taxon>Chelicerata</taxon>
        <taxon>Arachnida</taxon>
        <taxon>Araneae</taxon>
        <taxon>Araneomorphae</taxon>
        <taxon>Entelegynae</taxon>
        <taxon>Araneoidea</taxon>
        <taxon>Linyphiidae</taxon>
        <taxon>Erigoninae</taxon>
        <taxon>Oedothorax</taxon>
    </lineage>
</organism>
<name>A0AAV6V1M3_9ARAC</name>
<protein>
    <submittedName>
        <fullName evidence="1">Uncharacterized protein</fullName>
    </submittedName>
</protein>
<gene>
    <name evidence="1" type="ORF">JTE90_017692</name>
</gene>
<proteinExistence type="predicted"/>
<dbReference type="Proteomes" id="UP000827092">
    <property type="component" value="Unassembled WGS sequence"/>
</dbReference>